<sequence>MTITQHKHWHDLAVKFGDWPLSFVSFHTGKCCPHYTMALGRRRSCAHNGCDCEQFFTTNPDGTPRYDTASSASVCTGCNHPWIAHLCLEATDLSISVANQLFSRGGTRDGMCGGFFSDDERWTVSSACVCSRKWSAHQMLAPNGQNEQPYIQASVGAAAATTIPIPSAVNASASLARQPPISPYRGLPASTPGTTVDRCRASALRTLPQHQNTPRTVAPRSTNAGRTRPSAPGTTSIRRSGVPRPFPSSSSSNGAVGSSLLLSQFSNSARETTSPSSTKFILGLLPYVLPESQHGNVNDPSPAYHWTNENLFDVCQRLQKSNLIIEVTIPDDVLVSLSERFDSAITQHCTTFSIELPSMPSSNATQSQHRSPTVLTWHLLGPKGGRGKDRKRTWVMDPKSLTAFTFTVEELRKAPYGTATPNHLPVTVISEGPLPRFLTNKIDSIFTNLHTNAFLNVSYTLCSAFNTIFKLPSVPNAHLAIQFMMRFVDDEIMSVDSDASDPLLSELNSTFPSFGEMLAANQAPLPAGQAQSLFLPDSPSHSRSSSTVSIEAPPRNRQRLESPVHVDVHEGPSVLPSTEPPNPQNNSQMLILHPDLAQVLQGTCVTFNMRERTHRQNIIGPPPETHQAWMEWKNNVGDATRTRNSSDALRIVAPDIESGAIALITLVGWMHGKRPRSGPQFKDTLKAQLSGLMQAGVPADVFVTGIHSLAGLFNPRISYKIGDGVGRGPEKDVVSRAMQMLIADDSYWVERAGYRTFRLHGSTEPIAERVGMLKTMGTLLLLHIFVLGVGPNAFSPFAAASIIFEKAWMTKVAGNISILSALVDVPTLSMIKLLIDHPLSAPMPTDTSSHLYQILVESGIDVLTLSRSRTRAEHDGLVHAVISFILLGQLPAAWMHHPDYLALVDGFNVIWKNQDTPNDHKYYALGVGHIAPCIDKIKAIIAQHLQSFEAMNIKYIVHAFNRSPKAPDDVIPFVTFKSHIRSDFHEDNKESLELFKTHVIHYLRGTGHPDHPDVRMVVGEEAFQQNRFNRTMRVEYLLHAMTGSNHVPLEPILFSVKHIWDNTYPILPDNNTTNGDAEIDWGPEVPIKFQSCFGEATVECNTFLSMLLTETAPHDLGPSDDCWFGRWLHMQILPTNLGYNTA</sequence>
<comment type="caution">
    <text evidence="1">The sequence shown here is derived from an EMBL/GenBank/DDBJ whole genome shotgun (WGS) entry which is preliminary data.</text>
</comment>
<dbReference type="EMBL" id="MU267933">
    <property type="protein sequence ID" value="KAH7907155.1"/>
    <property type="molecule type" value="Genomic_DNA"/>
</dbReference>
<protein>
    <submittedName>
        <fullName evidence="1">Uncharacterized protein</fullName>
    </submittedName>
</protein>
<gene>
    <name evidence="1" type="ORF">BJ138DRAFT_1104551</name>
</gene>
<accession>A0ACB8A1D1</accession>
<keyword evidence="2" id="KW-1185">Reference proteome</keyword>
<organism evidence="1 2">
    <name type="scientific">Hygrophoropsis aurantiaca</name>
    <dbReference type="NCBI Taxonomy" id="72124"/>
    <lineage>
        <taxon>Eukaryota</taxon>
        <taxon>Fungi</taxon>
        <taxon>Dikarya</taxon>
        <taxon>Basidiomycota</taxon>
        <taxon>Agaricomycotina</taxon>
        <taxon>Agaricomycetes</taxon>
        <taxon>Agaricomycetidae</taxon>
        <taxon>Boletales</taxon>
        <taxon>Coniophorineae</taxon>
        <taxon>Hygrophoropsidaceae</taxon>
        <taxon>Hygrophoropsis</taxon>
    </lineage>
</organism>
<name>A0ACB8A1D1_9AGAM</name>
<dbReference type="Proteomes" id="UP000790377">
    <property type="component" value="Unassembled WGS sequence"/>
</dbReference>
<reference evidence="1" key="1">
    <citation type="journal article" date="2021" name="New Phytol.">
        <title>Evolutionary innovations through gain and loss of genes in the ectomycorrhizal Boletales.</title>
        <authorList>
            <person name="Wu G."/>
            <person name="Miyauchi S."/>
            <person name="Morin E."/>
            <person name="Kuo A."/>
            <person name="Drula E."/>
            <person name="Varga T."/>
            <person name="Kohler A."/>
            <person name="Feng B."/>
            <person name="Cao Y."/>
            <person name="Lipzen A."/>
            <person name="Daum C."/>
            <person name="Hundley H."/>
            <person name="Pangilinan J."/>
            <person name="Johnson J."/>
            <person name="Barry K."/>
            <person name="LaButti K."/>
            <person name="Ng V."/>
            <person name="Ahrendt S."/>
            <person name="Min B."/>
            <person name="Choi I.G."/>
            <person name="Park H."/>
            <person name="Plett J.M."/>
            <person name="Magnuson J."/>
            <person name="Spatafora J.W."/>
            <person name="Nagy L.G."/>
            <person name="Henrissat B."/>
            <person name="Grigoriev I.V."/>
            <person name="Yang Z.L."/>
            <person name="Xu J."/>
            <person name="Martin F.M."/>
        </authorList>
    </citation>
    <scope>NUCLEOTIDE SEQUENCE</scope>
    <source>
        <strain evidence="1">ATCC 28755</strain>
    </source>
</reference>
<evidence type="ECO:0000313" key="2">
    <source>
        <dbReference type="Proteomes" id="UP000790377"/>
    </source>
</evidence>
<evidence type="ECO:0000313" key="1">
    <source>
        <dbReference type="EMBL" id="KAH7907155.1"/>
    </source>
</evidence>
<proteinExistence type="predicted"/>